<dbReference type="SUPFAM" id="SSF53738">
    <property type="entry name" value="Phosphoglucomutase, first 3 domains"/>
    <property type="match status" value="3"/>
</dbReference>
<comment type="pathway">
    <text evidence="3">Glycolipid metabolism; diglucosyl-diacylglycerol biosynthesis.</text>
</comment>
<evidence type="ECO:0000256" key="10">
    <source>
        <dbReference type="ARBA" id="ARBA00022842"/>
    </source>
</evidence>
<evidence type="ECO:0000256" key="6">
    <source>
        <dbReference type="ARBA" id="ARBA00012728"/>
    </source>
</evidence>
<evidence type="ECO:0000256" key="8">
    <source>
        <dbReference type="ARBA" id="ARBA00022553"/>
    </source>
</evidence>
<dbReference type="PANTHER" id="PTHR45745:SF1">
    <property type="entry name" value="PHOSPHOGLUCOMUTASE 2B-RELATED"/>
    <property type="match status" value="1"/>
</dbReference>
<name>A0ABV0EHJ4_9ENTE</name>
<dbReference type="Pfam" id="PF02879">
    <property type="entry name" value="PGM_PMM_II"/>
    <property type="match status" value="1"/>
</dbReference>
<dbReference type="CDD" id="cd05799">
    <property type="entry name" value="PGM2"/>
    <property type="match status" value="1"/>
</dbReference>
<comment type="cofactor">
    <cofactor evidence="2">
        <name>Mg(2+)</name>
        <dbReference type="ChEBI" id="CHEBI:18420"/>
    </cofactor>
</comment>
<dbReference type="PROSITE" id="PS00710">
    <property type="entry name" value="PGM_PMM"/>
    <property type="match status" value="1"/>
</dbReference>
<comment type="catalytic activity">
    <reaction evidence="1">
        <text>alpha-D-glucose 1-phosphate = alpha-D-glucose 6-phosphate</text>
        <dbReference type="Rhea" id="RHEA:23536"/>
        <dbReference type="ChEBI" id="CHEBI:58225"/>
        <dbReference type="ChEBI" id="CHEBI:58601"/>
        <dbReference type="EC" id="5.4.2.2"/>
    </reaction>
</comment>
<dbReference type="InterPro" id="IPR016066">
    <property type="entry name" value="A-D-PHexomutase_CS"/>
</dbReference>
<evidence type="ECO:0000259" key="16">
    <source>
        <dbReference type="Pfam" id="PF00408"/>
    </source>
</evidence>
<comment type="caution">
    <text evidence="20">The sequence shown here is derived from an EMBL/GenBank/DDBJ whole genome shotgun (WGS) entry which is preliminary data.</text>
</comment>
<evidence type="ECO:0000256" key="2">
    <source>
        <dbReference type="ARBA" id="ARBA00001946"/>
    </source>
</evidence>
<dbReference type="SUPFAM" id="SSF55957">
    <property type="entry name" value="Phosphoglucomutase, C-terminal domain"/>
    <property type="match status" value="1"/>
</dbReference>
<evidence type="ECO:0000256" key="12">
    <source>
        <dbReference type="ARBA" id="ARBA00039995"/>
    </source>
</evidence>
<dbReference type="Pfam" id="PF02878">
    <property type="entry name" value="PGM_PMM_I"/>
    <property type="match status" value="1"/>
</dbReference>
<dbReference type="InterPro" id="IPR005846">
    <property type="entry name" value="A-D-PHexomutase_a/b/a-III"/>
</dbReference>
<evidence type="ECO:0000259" key="17">
    <source>
        <dbReference type="Pfam" id="PF02878"/>
    </source>
</evidence>
<accession>A0ABV0EHJ4</accession>
<dbReference type="InterPro" id="IPR005845">
    <property type="entry name" value="A-D-PHexomutase_a/b/a-II"/>
</dbReference>
<evidence type="ECO:0000256" key="13">
    <source>
        <dbReference type="ARBA" id="ARBA00041398"/>
    </source>
</evidence>
<comment type="similarity">
    <text evidence="5 15">Belongs to the phosphohexose mutase family.</text>
</comment>
<evidence type="ECO:0000259" key="19">
    <source>
        <dbReference type="Pfam" id="PF02880"/>
    </source>
</evidence>
<dbReference type="Gene3D" id="3.40.120.10">
    <property type="entry name" value="Alpha-D-Glucose-1,6-Bisphosphate, subunit A, domain 3"/>
    <property type="match status" value="3"/>
</dbReference>
<reference evidence="20 21" key="1">
    <citation type="submission" date="2024-02" db="EMBL/GenBank/DDBJ databases">
        <title>The Genome Sequence of Enterococcus sp. DIV0159.</title>
        <authorList>
            <person name="Earl A."/>
            <person name="Manson A."/>
            <person name="Gilmore M."/>
            <person name="Sanders J."/>
            <person name="Shea T."/>
            <person name="Howe W."/>
            <person name="Livny J."/>
            <person name="Cuomo C."/>
            <person name="Neafsey D."/>
            <person name="Birren B."/>
        </authorList>
    </citation>
    <scope>NUCLEOTIDE SEQUENCE [LARGE SCALE GENOMIC DNA]</scope>
    <source>
        <strain evidence="20 21">665A</strain>
    </source>
</reference>
<dbReference type="PANTHER" id="PTHR45745">
    <property type="entry name" value="PHOSPHOMANNOMUTASE 45A"/>
    <property type="match status" value="1"/>
</dbReference>
<evidence type="ECO:0000313" key="20">
    <source>
        <dbReference type="EMBL" id="MEO1768113.1"/>
    </source>
</evidence>
<dbReference type="InterPro" id="IPR005841">
    <property type="entry name" value="Alpha-D-phosphohexomutase_SF"/>
</dbReference>
<keyword evidence="8" id="KW-0597">Phosphoprotein</keyword>
<dbReference type="PRINTS" id="PR00509">
    <property type="entry name" value="PGMPMM"/>
</dbReference>
<dbReference type="EMBL" id="JAFREL020000001">
    <property type="protein sequence ID" value="MEO1768113.1"/>
    <property type="molecule type" value="Genomic_DNA"/>
</dbReference>
<dbReference type="InterPro" id="IPR005843">
    <property type="entry name" value="A-D-PHexomutase_C"/>
</dbReference>
<dbReference type="EC" id="5.4.2.2" evidence="6"/>
<evidence type="ECO:0000256" key="3">
    <source>
        <dbReference type="ARBA" id="ARBA00005164"/>
    </source>
</evidence>
<evidence type="ECO:0000259" key="18">
    <source>
        <dbReference type="Pfam" id="PF02879"/>
    </source>
</evidence>
<dbReference type="Pfam" id="PF02880">
    <property type="entry name" value="PGM_PMM_III"/>
    <property type="match status" value="1"/>
</dbReference>
<keyword evidence="11" id="KW-0413">Isomerase</keyword>
<feature type="domain" description="Alpha-D-phosphohexomutase alpha/beta/alpha" evidence="18">
    <location>
        <begin position="207"/>
        <end position="311"/>
    </location>
</feature>
<evidence type="ECO:0000256" key="1">
    <source>
        <dbReference type="ARBA" id="ARBA00000443"/>
    </source>
</evidence>
<evidence type="ECO:0000256" key="14">
    <source>
        <dbReference type="ARBA" id="ARBA00041467"/>
    </source>
</evidence>
<organism evidence="20 21">
    <name type="scientific">Candidatus Enterococcus ferrettii</name>
    <dbReference type="NCBI Taxonomy" id="2815324"/>
    <lineage>
        <taxon>Bacteria</taxon>
        <taxon>Bacillati</taxon>
        <taxon>Bacillota</taxon>
        <taxon>Bacilli</taxon>
        <taxon>Lactobacillales</taxon>
        <taxon>Enterococcaceae</taxon>
        <taxon>Enterococcus</taxon>
    </lineage>
</organism>
<evidence type="ECO:0000256" key="7">
    <source>
        <dbReference type="ARBA" id="ARBA00022526"/>
    </source>
</evidence>
<comment type="pathway">
    <text evidence="4">Lipid metabolism.</text>
</comment>
<keyword evidence="7" id="KW-0119">Carbohydrate metabolism</keyword>
<dbReference type="Proteomes" id="UP000664357">
    <property type="component" value="Unassembled WGS sequence"/>
</dbReference>
<keyword evidence="10 15" id="KW-0460">Magnesium</keyword>
<evidence type="ECO:0000256" key="4">
    <source>
        <dbReference type="ARBA" id="ARBA00005189"/>
    </source>
</evidence>
<evidence type="ECO:0000256" key="15">
    <source>
        <dbReference type="RuleBase" id="RU004326"/>
    </source>
</evidence>
<evidence type="ECO:0000256" key="5">
    <source>
        <dbReference type="ARBA" id="ARBA00010231"/>
    </source>
</evidence>
<gene>
    <name evidence="20" type="ORF">JZO67_000011</name>
</gene>
<evidence type="ECO:0000256" key="11">
    <source>
        <dbReference type="ARBA" id="ARBA00023235"/>
    </source>
</evidence>
<dbReference type="InterPro" id="IPR005844">
    <property type="entry name" value="A-D-PHexomutase_a/b/a-I"/>
</dbReference>
<keyword evidence="21" id="KW-1185">Reference proteome</keyword>
<feature type="domain" description="Alpha-D-phosphohexomutase alpha/beta/alpha" evidence="17">
    <location>
        <begin position="43"/>
        <end position="180"/>
    </location>
</feature>
<keyword evidence="9 15" id="KW-0479">Metal-binding</keyword>
<dbReference type="Gene3D" id="3.30.310.50">
    <property type="entry name" value="Alpha-D-phosphohexomutase, C-terminal domain"/>
    <property type="match status" value="1"/>
</dbReference>
<protein>
    <recommendedName>
        <fullName evidence="12">Phosphoglucomutase</fullName>
        <ecNumber evidence="6">5.4.2.2</ecNumber>
    </recommendedName>
    <alternativeName>
        <fullName evidence="14">Alpha-phosphoglucomutase</fullName>
    </alternativeName>
    <alternativeName>
        <fullName evidence="13">Glucose phosphomutase</fullName>
    </alternativeName>
</protein>
<keyword evidence="7" id="KW-0313">Glucose metabolism</keyword>
<dbReference type="RefSeq" id="WP_207704765.1">
    <property type="nucleotide sequence ID" value="NZ_JAFREL020000001.1"/>
</dbReference>
<proteinExistence type="inferred from homology"/>
<dbReference type="Pfam" id="PF00408">
    <property type="entry name" value="PGM_PMM_IV"/>
    <property type="match status" value="1"/>
</dbReference>
<evidence type="ECO:0000256" key="9">
    <source>
        <dbReference type="ARBA" id="ARBA00022723"/>
    </source>
</evidence>
<dbReference type="InterPro" id="IPR016055">
    <property type="entry name" value="A-D-PHexomutase_a/b/a-I/II/III"/>
</dbReference>
<feature type="domain" description="Alpha-D-phosphohexomutase C-terminal" evidence="16">
    <location>
        <begin position="508"/>
        <end position="555"/>
    </location>
</feature>
<evidence type="ECO:0000313" key="21">
    <source>
        <dbReference type="Proteomes" id="UP000664357"/>
    </source>
</evidence>
<sequence>MSWEQVYEQWMNSDKLDEKMQKELKALNDNAELKQDAFYTSLEFGTAGMRGILGPGTNRMNIFTIRQATEGLARFMDTQDAETKKRGVAIAYDSRHMSPEFSMEAARTLAAHGIPSYVFESLRPTPELSFAVRHLNAFTGIMITASHNPAEYNGYKVYGEDGGQMPPEDADALTKFVRSVENPLEVEVLQDETSSLITIIGEEVDAAYLEEIKAVTIDQELINEMGKNLKLVYTPLHGTGTMLGEKALKQAGFEEYMLVPEQAVADPDFSTVKSPNPEEHSAFEYAIKLGEKEGADLLIATDPDADRLGAAVRLPSGEYQVLTGNQIGALLIRYILEAHKQAGDLPENAAVLKSIVSSELPTAIAKAYNTEMVDVLTGFKFIAEKIQQYEEDGSHTFMFGFEESYGYLIKPFVRDKDAIQALLLLAEVAAYYKKQDKTLYDGLQEIFEEYGYFAEKTISVTLSGAEGAAKIKEILEGLRTQAPTEFAGVSVALTEDYLIQQATDSQGTSRAIAMPSSNVLKYTLEDDTWLAIRPSGTEPKIKFYIGVKGSSEKDAENKLAAYEAAIRKITE</sequence>
<dbReference type="InterPro" id="IPR036900">
    <property type="entry name" value="A-D-PHexomutase_C_sf"/>
</dbReference>
<feature type="domain" description="Alpha-D-phosphohexomutase alpha/beta/alpha" evidence="19">
    <location>
        <begin position="323"/>
        <end position="450"/>
    </location>
</feature>